<accession>A0ACB9L5N8</accession>
<evidence type="ECO:0000313" key="2">
    <source>
        <dbReference type="Proteomes" id="UP001057402"/>
    </source>
</evidence>
<evidence type="ECO:0000313" key="1">
    <source>
        <dbReference type="EMBL" id="KAI4304634.1"/>
    </source>
</evidence>
<name>A0ACB9L5N8_9MYRT</name>
<comment type="caution">
    <text evidence="1">The sequence shown here is derived from an EMBL/GenBank/DDBJ whole genome shotgun (WGS) entry which is preliminary data.</text>
</comment>
<proteinExistence type="predicted"/>
<keyword evidence="2" id="KW-1185">Reference proteome</keyword>
<sequence length="773" mass="86207">MFLDPLFSRSTNNVSTGKFEVSDIPVDFCWNPSMFGQRRHTSPPRSTVEPSSSSSSSRDAPNLRPSVSTTSGNSVMDLLRARMLKPSLVSPAHVASLKDDDKNFHSHGGGPFPQDALKYISQTLMEENSEKGFITNFDPSALLATENELQSVLEKKCPASPLYTPISFGQRVARPGSHPSGNVAYLDGIQENFFSGLSGTCFVNDMDELAAVVRPLSASKQSNAFSDLAGQSIGRANKSYDQQMSAGRMPGLRQLIGLEGPGINLSGTINTASEVDECNHGKELRMGLKPTNFRNQEQVSVVNLHHQKKNHEREEGRLQEGRNSKQPTGSGYLDVDKLSEAFDRILLCDDHHPPGHDSSHGKENMTGKSSAPPKQTQGTNARGGCPKKGRSREGIVDLRNLLMLCAQATSVSDLKDANELLKQIRLHSSPMGDGSQRMAHYLANALEARLAGNAVPNIFTSLMAKNTKACQNFKTCQVYFSACPFVKIGFSYANNMILNAAKGAKVLHIIDYGILFGFQWPSLIQLLSIRPGGPPKLRITGIELPQQGFKPAERLWETGQNLEWYCQRFGVPFEFNAVVSSKWETIKLEELKLASDEVVAVNSIYRFSSLLDETLVENNPRDAVLKFLREIQPNLFVLSVINGAFNSPFFVARFREAMFHFSALFDMMDENVPRDSEERMTIEREFFGREAMNVISCEGLERVERPETYKQWQARITQAGFQRVPLDKSLIEIFRATLKSKSHKDFHIDEDNRWMLQGWKGRIMYATSSWITN</sequence>
<gene>
    <name evidence="1" type="ORF">MLD38_040114</name>
</gene>
<dbReference type="EMBL" id="CM042891">
    <property type="protein sequence ID" value="KAI4304634.1"/>
    <property type="molecule type" value="Genomic_DNA"/>
</dbReference>
<reference evidence="2" key="1">
    <citation type="journal article" date="2023" name="Front. Plant Sci.">
        <title>Chromosomal-level genome assembly of Melastoma candidum provides insights into trichome evolution.</title>
        <authorList>
            <person name="Zhong Y."/>
            <person name="Wu W."/>
            <person name="Sun C."/>
            <person name="Zou P."/>
            <person name="Liu Y."/>
            <person name="Dai S."/>
            <person name="Zhou R."/>
        </authorList>
    </citation>
    <scope>NUCLEOTIDE SEQUENCE [LARGE SCALE GENOMIC DNA]</scope>
</reference>
<organism evidence="1 2">
    <name type="scientific">Melastoma candidum</name>
    <dbReference type="NCBI Taxonomy" id="119954"/>
    <lineage>
        <taxon>Eukaryota</taxon>
        <taxon>Viridiplantae</taxon>
        <taxon>Streptophyta</taxon>
        <taxon>Embryophyta</taxon>
        <taxon>Tracheophyta</taxon>
        <taxon>Spermatophyta</taxon>
        <taxon>Magnoliopsida</taxon>
        <taxon>eudicotyledons</taxon>
        <taxon>Gunneridae</taxon>
        <taxon>Pentapetalae</taxon>
        <taxon>rosids</taxon>
        <taxon>malvids</taxon>
        <taxon>Myrtales</taxon>
        <taxon>Melastomataceae</taxon>
        <taxon>Melastomatoideae</taxon>
        <taxon>Melastomateae</taxon>
        <taxon>Melastoma</taxon>
    </lineage>
</organism>
<protein>
    <submittedName>
        <fullName evidence="1">Uncharacterized protein</fullName>
    </submittedName>
</protein>
<dbReference type="Proteomes" id="UP001057402">
    <property type="component" value="Chromosome 12"/>
</dbReference>